<evidence type="ECO:0000313" key="7">
    <source>
        <dbReference type="EMBL" id="XBY43766.1"/>
    </source>
</evidence>
<dbReference type="InterPro" id="IPR013611">
    <property type="entry name" value="Transp-assoc_OB_typ2"/>
</dbReference>
<dbReference type="Pfam" id="PF08402">
    <property type="entry name" value="TOBE_2"/>
    <property type="match status" value="1"/>
</dbReference>
<gene>
    <name evidence="7" type="ORF">ABS361_17055</name>
</gene>
<dbReference type="SMART" id="SM00382">
    <property type="entry name" value="AAA"/>
    <property type="match status" value="1"/>
</dbReference>
<organism evidence="7">
    <name type="scientific">Methyloraptor flagellatus</name>
    <dbReference type="NCBI Taxonomy" id="3162530"/>
    <lineage>
        <taxon>Bacteria</taxon>
        <taxon>Pseudomonadati</taxon>
        <taxon>Pseudomonadota</taxon>
        <taxon>Alphaproteobacteria</taxon>
        <taxon>Hyphomicrobiales</taxon>
        <taxon>Ancalomicrobiaceae</taxon>
        <taxon>Methyloraptor</taxon>
    </lineage>
</organism>
<dbReference type="InterPro" id="IPR027417">
    <property type="entry name" value="P-loop_NTPase"/>
</dbReference>
<dbReference type="GO" id="GO:0005524">
    <property type="term" value="F:ATP binding"/>
    <property type="evidence" value="ECO:0007669"/>
    <property type="project" value="UniProtKB-KW"/>
</dbReference>
<evidence type="ECO:0000259" key="6">
    <source>
        <dbReference type="PROSITE" id="PS50893"/>
    </source>
</evidence>
<dbReference type="Gene3D" id="3.40.50.300">
    <property type="entry name" value="P-loop containing nucleotide triphosphate hydrolases"/>
    <property type="match status" value="1"/>
</dbReference>
<dbReference type="EMBL" id="CP158568">
    <property type="protein sequence ID" value="XBY43766.1"/>
    <property type="molecule type" value="Genomic_DNA"/>
</dbReference>
<name>A0AAU7X6R7_9HYPH</name>
<dbReference type="SUPFAM" id="SSF52540">
    <property type="entry name" value="P-loop containing nucleoside triphosphate hydrolases"/>
    <property type="match status" value="1"/>
</dbReference>
<sequence>MAAITLKNITKRFASAPSAAVDDVSLEVPAGAFLALLGPSGCGKTTLLRLIAGLEHPDTGTIRLGDRVVAEGHRALDPERRGVGMVFQSYALWPHKTVARNVSYSLEIAGRPRAEIARATSAMLERVGLVGFDDRLPETLSGGQRQRVALARALVQDASIVLCDEPLANLDVHLRDTMLATFADLHRSLGRTFVYVTHDQAEALALATTVAVMDKGRIVQAAAPVEIYAKPANRALAGFIGRGSLIEARVAGPLADGRVPVTVAGCTLSARADALPAEERVTMLVRPEAVTAIAAGGADALRATVTGQIYRGAAFETAAVLADGQRLLFDRPEPTASGTEVALAVRDAWVLPEA</sequence>
<dbReference type="Pfam" id="PF00005">
    <property type="entry name" value="ABC_tran"/>
    <property type="match status" value="1"/>
</dbReference>
<comment type="subcellular location">
    <subcellularLocation>
        <location evidence="1">Cell inner membrane</location>
        <topology evidence="1">Peripheral membrane protein</topology>
    </subcellularLocation>
</comment>
<comment type="similarity">
    <text evidence="2">Belongs to the ABC transporter superfamily.</text>
</comment>
<dbReference type="RefSeq" id="WP_407048868.1">
    <property type="nucleotide sequence ID" value="NZ_CP158568.1"/>
</dbReference>
<dbReference type="Gene3D" id="2.40.50.100">
    <property type="match status" value="1"/>
</dbReference>
<dbReference type="GO" id="GO:0043190">
    <property type="term" value="C:ATP-binding cassette (ABC) transporter complex"/>
    <property type="evidence" value="ECO:0007669"/>
    <property type="project" value="InterPro"/>
</dbReference>
<dbReference type="GO" id="GO:0140359">
    <property type="term" value="F:ABC-type transporter activity"/>
    <property type="evidence" value="ECO:0007669"/>
    <property type="project" value="UniProtKB-ARBA"/>
</dbReference>
<dbReference type="AlphaFoldDB" id="A0AAU7X6R7"/>
<dbReference type="PANTHER" id="PTHR42781:SF4">
    <property type="entry name" value="SPERMIDINE_PUTRESCINE IMPORT ATP-BINDING PROTEIN POTA"/>
    <property type="match status" value="1"/>
</dbReference>
<evidence type="ECO:0000256" key="3">
    <source>
        <dbReference type="ARBA" id="ARBA00022448"/>
    </source>
</evidence>
<dbReference type="PROSITE" id="PS50893">
    <property type="entry name" value="ABC_TRANSPORTER_2"/>
    <property type="match status" value="1"/>
</dbReference>
<proteinExistence type="inferred from homology"/>
<dbReference type="InterPro" id="IPR003439">
    <property type="entry name" value="ABC_transporter-like_ATP-bd"/>
</dbReference>
<keyword evidence="3" id="KW-0813">Transport</keyword>
<dbReference type="InterPro" id="IPR017871">
    <property type="entry name" value="ABC_transporter-like_CS"/>
</dbReference>
<dbReference type="FunFam" id="3.40.50.300:FF:000042">
    <property type="entry name" value="Maltose/maltodextrin ABC transporter, ATP-binding protein"/>
    <property type="match status" value="1"/>
</dbReference>
<evidence type="ECO:0000256" key="4">
    <source>
        <dbReference type="ARBA" id="ARBA00022741"/>
    </source>
</evidence>
<dbReference type="InterPro" id="IPR050093">
    <property type="entry name" value="ABC_SmlMolc_Importer"/>
</dbReference>
<evidence type="ECO:0000256" key="2">
    <source>
        <dbReference type="ARBA" id="ARBA00005417"/>
    </source>
</evidence>
<evidence type="ECO:0000256" key="1">
    <source>
        <dbReference type="ARBA" id="ARBA00004417"/>
    </source>
</evidence>
<reference evidence="7" key="1">
    <citation type="submission" date="2024-06" db="EMBL/GenBank/DDBJ databases">
        <title>Methylostella associata gen. nov., sp. nov., a novel Ancalomicrobiaceae-affiliated facultatively methylotrophic bacteria that feed on methanotrophs of the genus Methylococcus.</title>
        <authorList>
            <person name="Saltykova V."/>
            <person name="Danilova O.V."/>
            <person name="Oshkin I.Y."/>
            <person name="Belova S.E."/>
            <person name="Pimenov N.V."/>
            <person name="Dedysh S.N."/>
        </authorList>
    </citation>
    <scope>NUCLEOTIDE SEQUENCE</scope>
    <source>
        <strain evidence="7">S20</strain>
    </source>
</reference>
<dbReference type="KEGG" id="mflg:ABS361_17055"/>
<protein>
    <submittedName>
        <fullName evidence="7">ABC transporter ATP-binding protein</fullName>
    </submittedName>
</protein>
<dbReference type="PROSITE" id="PS00211">
    <property type="entry name" value="ABC_TRANSPORTER_1"/>
    <property type="match status" value="1"/>
</dbReference>
<evidence type="ECO:0000256" key="5">
    <source>
        <dbReference type="ARBA" id="ARBA00022840"/>
    </source>
</evidence>
<dbReference type="SUPFAM" id="SSF50331">
    <property type="entry name" value="MOP-like"/>
    <property type="match status" value="1"/>
</dbReference>
<dbReference type="InterPro" id="IPR008995">
    <property type="entry name" value="Mo/tungstate-bd_C_term_dom"/>
</dbReference>
<accession>A0AAU7X6R7</accession>
<dbReference type="PANTHER" id="PTHR42781">
    <property type="entry name" value="SPERMIDINE/PUTRESCINE IMPORT ATP-BINDING PROTEIN POTA"/>
    <property type="match status" value="1"/>
</dbReference>
<feature type="domain" description="ABC transporter" evidence="6">
    <location>
        <begin position="4"/>
        <end position="240"/>
    </location>
</feature>
<dbReference type="GO" id="GO:0016887">
    <property type="term" value="F:ATP hydrolysis activity"/>
    <property type="evidence" value="ECO:0007669"/>
    <property type="project" value="InterPro"/>
</dbReference>
<keyword evidence="5 7" id="KW-0067">ATP-binding</keyword>
<dbReference type="InterPro" id="IPR003593">
    <property type="entry name" value="AAA+_ATPase"/>
</dbReference>
<keyword evidence="4" id="KW-0547">Nucleotide-binding</keyword>